<evidence type="ECO:0000313" key="2">
    <source>
        <dbReference type="Proteomes" id="UP001597237"/>
    </source>
</evidence>
<dbReference type="InterPro" id="IPR008183">
    <property type="entry name" value="Aldose_1/G6P_1-epimerase"/>
</dbReference>
<protein>
    <submittedName>
        <fullName evidence="1">Aldose 1-epimerase</fullName>
    </submittedName>
</protein>
<organism evidence="1 2">
    <name type="scientific">Phenylobacterium terrae</name>
    <dbReference type="NCBI Taxonomy" id="2665495"/>
    <lineage>
        <taxon>Bacteria</taxon>
        <taxon>Pseudomonadati</taxon>
        <taxon>Pseudomonadota</taxon>
        <taxon>Alphaproteobacteria</taxon>
        <taxon>Caulobacterales</taxon>
        <taxon>Caulobacteraceae</taxon>
        <taxon>Phenylobacterium</taxon>
    </lineage>
</organism>
<gene>
    <name evidence="1" type="ORF">ACFSC0_01005</name>
</gene>
<sequence>MGRQVEIGGAPAVTLKDPESASGFVEATVLPGRGMTLLQARVRHGALGEFDALTAPPLAEAARLLDGGAEDFAGSKAFSLGGAILLPYANRITGHDVPGAREIETQVAGRRARLPRNWGGKGPGARQYAMHGLILEAAAEAVTQPTAGEVAARLPVGGFGGRWPGRADVAVRYRLDGGALELTVETSNVGEGALPLGVGWHPYFNLPSGRREQAVLRLPARAWAPANNYDEVLPTGRIAEVAGTPYDFREARPLEGLYLDDCFTELVRDGSGRVVCEILDPAAGYGLRISTPTPQVKAVQVYAPPDKAFVVLEPQFNLADPYSAVWPEGVDTGMALLQPGETATYQVRLETFAV</sequence>
<accession>A0ABW4MYG9</accession>
<dbReference type="Pfam" id="PF01263">
    <property type="entry name" value="Aldose_epim"/>
    <property type="match status" value="1"/>
</dbReference>
<keyword evidence="2" id="KW-1185">Reference proteome</keyword>
<evidence type="ECO:0000313" key="1">
    <source>
        <dbReference type="EMBL" id="MFD1781960.1"/>
    </source>
</evidence>
<dbReference type="SUPFAM" id="SSF74650">
    <property type="entry name" value="Galactose mutarotase-like"/>
    <property type="match status" value="1"/>
</dbReference>
<dbReference type="InterPro" id="IPR014718">
    <property type="entry name" value="GH-type_carb-bd"/>
</dbReference>
<dbReference type="RefSeq" id="WP_377281207.1">
    <property type="nucleotide sequence ID" value="NZ_JBHRSI010000003.1"/>
</dbReference>
<proteinExistence type="predicted"/>
<dbReference type="InterPro" id="IPR011013">
    <property type="entry name" value="Gal_mutarotase_sf_dom"/>
</dbReference>
<dbReference type="CDD" id="cd01081">
    <property type="entry name" value="Aldose_epim"/>
    <property type="match status" value="1"/>
</dbReference>
<comment type="caution">
    <text evidence="1">The sequence shown here is derived from an EMBL/GenBank/DDBJ whole genome shotgun (WGS) entry which is preliminary data.</text>
</comment>
<name>A0ABW4MYG9_9CAUL</name>
<dbReference type="Gene3D" id="2.70.98.10">
    <property type="match status" value="1"/>
</dbReference>
<dbReference type="Proteomes" id="UP001597237">
    <property type="component" value="Unassembled WGS sequence"/>
</dbReference>
<reference evidence="2" key="1">
    <citation type="journal article" date="2019" name="Int. J. Syst. Evol. Microbiol.">
        <title>The Global Catalogue of Microorganisms (GCM) 10K type strain sequencing project: providing services to taxonomists for standard genome sequencing and annotation.</title>
        <authorList>
            <consortium name="The Broad Institute Genomics Platform"/>
            <consortium name="The Broad Institute Genome Sequencing Center for Infectious Disease"/>
            <person name="Wu L."/>
            <person name="Ma J."/>
        </authorList>
    </citation>
    <scope>NUCLEOTIDE SEQUENCE [LARGE SCALE GENOMIC DNA]</scope>
    <source>
        <strain evidence="2">DFY28</strain>
    </source>
</reference>
<dbReference type="EMBL" id="JBHUEY010000001">
    <property type="protein sequence ID" value="MFD1781960.1"/>
    <property type="molecule type" value="Genomic_DNA"/>
</dbReference>